<organism evidence="2 3">
    <name type="scientific">Cupriavidus numazuensis</name>
    <dbReference type="NCBI Taxonomy" id="221992"/>
    <lineage>
        <taxon>Bacteria</taxon>
        <taxon>Pseudomonadati</taxon>
        <taxon>Pseudomonadota</taxon>
        <taxon>Betaproteobacteria</taxon>
        <taxon>Burkholderiales</taxon>
        <taxon>Burkholderiaceae</taxon>
        <taxon>Cupriavidus</taxon>
    </lineage>
</organism>
<proteinExistence type="predicted"/>
<reference evidence="2 3" key="1">
    <citation type="submission" date="2021-03" db="EMBL/GenBank/DDBJ databases">
        <authorList>
            <person name="Peeters C."/>
        </authorList>
    </citation>
    <scope>NUCLEOTIDE SEQUENCE [LARGE SCALE GENOMIC DNA]</scope>
    <source>
        <strain evidence="2 3">LMG 26411</strain>
    </source>
</reference>
<name>A0ABM8TMY6_9BURK</name>
<protein>
    <submittedName>
        <fullName evidence="2">Uncharacterized protein</fullName>
    </submittedName>
</protein>
<evidence type="ECO:0000256" key="1">
    <source>
        <dbReference type="SAM" id="MobiDB-lite"/>
    </source>
</evidence>
<dbReference type="EMBL" id="CAJPVI010000033">
    <property type="protein sequence ID" value="CAG2155458.1"/>
    <property type="molecule type" value="Genomic_DNA"/>
</dbReference>
<feature type="compositionally biased region" description="Low complexity" evidence="1">
    <location>
        <begin position="12"/>
        <end position="25"/>
    </location>
</feature>
<feature type="compositionally biased region" description="Basic and acidic residues" evidence="1">
    <location>
        <begin position="1"/>
        <end position="10"/>
    </location>
</feature>
<feature type="region of interest" description="Disordered" evidence="1">
    <location>
        <begin position="1"/>
        <end position="36"/>
    </location>
</feature>
<comment type="caution">
    <text evidence="2">The sequence shown here is derived from an EMBL/GenBank/DDBJ whole genome shotgun (WGS) entry which is preliminary data.</text>
</comment>
<gene>
    <name evidence="2" type="ORF">LMG26411_04950</name>
</gene>
<evidence type="ECO:0000313" key="2">
    <source>
        <dbReference type="EMBL" id="CAG2155458.1"/>
    </source>
</evidence>
<keyword evidence="3" id="KW-1185">Reference proteome</keyword>
<evidence type="ECO:0000313" key="3">
    <source>
        <dbReference type="Proteomes" id="UP000672657"/>
    </source>
</evidence>
<accession>A0ABM8TMY6</accession>
<dbReference type="Proteomes" id="UP000672657">
    <property type="component" value="Unassembled WGS sequence"/>
</dbReference>
<sequence length="36" mass="3667">MSPLKRDRGRSAAVEEAVEEAVAAVPGSHTSGARSS</sequence>